<organism evidence="5 6">
    <name type="scientific">Aspergillus pseudotamarii</name>
    <dbReference type="NCBI Taxonomy" id="132259"/>
    <lineage>
        <taxon>Eukaryota</taxon>
        <taxon>Fungi</taxon>
        <taxon>Dikarya</taxon>
        <taxon>Ascomycota</taxon>
        <taxon>Pezizomycotina</taxon>
        <taxon>Eurotiomycetes</taxon>
        <taxon>Eurotiomycetidae</taxon>
        <taxon>Eurotiales</taxon>
        <taxon>Aspergillaceae</taxon>
        <taxon>Aspergillus</taxon>
        <taxon>Aspergillus subgen. Circumdati</taxon>
    </lineage>
</organism>
<keyword evidence="2" id="KW-0067">ATP-binding</keyword>
<keyword evidence="2" id="KW-0547">Nucleotide-binding</keyword>
<dbReference type="Proteomes" id="UP000325672">
    <property type="component" value="Unassembled WGS sequence"/>
</dbReference>
<dbReference type="PANTHER" id="PTHR44533">
    <property type="entry name" value="DEAD/H RNA HELICASE, PUTATIVE-RELATED"/>
    <property type="match status" value="1"/>
</dbReference>
<dbReference type="OrthoDB" id="2320933at2759"/>
<dbReference type="GO" id="GO:0004386">
    <property type="term" value="F:helicase activity"/>
    <property type="evidence" value="ECO:0007669"/>
    <property type="project" value="UniProtKB-KW"/>
</dbReference>
<dbReference type="EMBL" id="ML743554">
    <property type="protein sequence ID" value="KAE8142623.1"/>
    <property type="molecule type" value="Genomic_DNA"/>
</dbReference>
<dbReference type="RefSeq" id="XP_031918686.1">
    <property type="nucleotide sequence ID" value="XM_032058653.1"/>
</dbReference>
<evidence type="ECO:0000313" key="6">
    <source>
        <dbReference type="Proteomes" id="UP000325672"/>
    </source>
</evidence>
<gene>
    <name evidence="5" type="ORF">BDV38DRAFT_278141</name>
</gene>
<reference evidence="5 6" key="1">
    <citation type="submission" date="2019-04" db="EMBL/GenBank/DDBJ databases">
        <title>Friends and foes A comparative genomics study of 23 Aspergillus species from section Flavi.</title>
        <authorList>
            <consortium name="DOE Joint Genome Institute"/>
            <person name="Kjaerbolling I."/>
            <person name="Vesth T."/>
            <person name="Frisvad J.C."/>
            <person name="Nybo J.L."/>
            <person name="Theobald S."/>
            <person name="Kildgaard S."/>
            <person name="Isbrandt T."/>
            <person name="Kuo A."/>
            <person name="Sato A."/>
            <person name="Lyhne E.K."/>
            <person name="Kogle M.E."/>
            <person name="Wiebenga A."/>
            <person name="Kun R.S."/>
            <person name="Lubbers R.J."/>
            <person name="Makela M.R."/>
            <person name="Barry K."/>
            <person name="Chovatia M."/>
            <person name="Clum A."/>
            <person name="Daum C."/>
            <person name="Haridas S."/>
            <person name="He G."/>
            <person name="LaButti K."/>
            <person name="Lipzen A."/>
            <person name="Mondo S."/>
            <person name="Riley R."/>
            <person name="Salamov A."/>
            <person name="Simmons B.A."/>
            <person name="Magnuson J.K."/>
            <person name="Henrissat B."/>
            <person name="Mortensen U.H."/>
            <person name="Larsen T.O."/>
            <person name="Devries R.P."/>
            <person name="Grigoriev I.V."/>
            <person name="Machida M."/>
            <person name="Baker S.E."/>
            <person name="Andersen M.R."/>
        </authorList>
    </citation>
    <scope>NUCLEOTIDE SEQUENCE [LARGE SCALE GENOMIC DNA]</scope>
    <source>
        <strain evidence="5 6">CBS 117625</strain>
    </source>
</reference>
<keyword evidence="2" id="KW-0347">Helicase</keyword>
<keyword evidence="1" id="KW-0378">Hydrolase</keyword>
<dbReference type="SUPFAM" id="SSF52540">
    <property type="entry name" value="P-loop containing nucleoside triphosphate hydrolases"/>
    <property type="match status" value="1"/>
</dbReference>
<evidence type="ECO:0000313" key="5">
    <source>
        <dbReference type="EMBL" id="KAE8142623.1"/>
    </source>
</evidence>
<dbReference type="GO" id="GO:0005737">
    <property type="term" value="C:cytoplasm"/>
    <property type="evidence" value="ECO:0007669"/>
    <property type="project" value="TreeGrafter"/>
</dbReference>
<feature type="region of interest" description="Disordered" evidence="3">
    <location>
        <begin position="398"/>
        <end position="429"/>
    </location>
</feature>
<dbReference type="PANTHER" id="PTHR44533:SF4">
    <property type="entry name" value="DEAD_H RNA HELICASE, PUTATIVE-RELATED"/>
    <property type="match status" value="1"/>
</dbReference>
<feature type="domain" description="DDX60-like winged helix" evidence="4">
    <location>
        <begin position="68"/>
        <end position="149"/>
    </location>
</feature>
<evidence type="ECO:0000256" key="3">
    <source>
        <dbReference type="SAM" id="MobiDB-lite"/>
    </source>
</evidence>
<dbReference type="AlphaFoldDB" id="A0A5N6T8G9"/>
<dbReference type="InterPro" id="IPR027417">
    <property type="entry name" value="P-loop_NTPase"/>
</dbReference>
<dbReference type="GeneID" id="43642863"/>
<keyword evidence="6" id="KW-1185">Reference proteome</keyword>
<dbReference type="InterPro" id="IPR059032">
    <property type="entry name" value="WHD_DDX60"/>
</dbReference>
<proteinExistence type="predicted"/>
<dbReference type="Gene3D" id="3.40.50.300">
    <property type="entry name" value="P-loop containing nucleotide triphosphate hydrolases"/>
    <property type="match status" value="1"/>
</dbReference>
<dbReference type="InterPro" id="IPR052431">
    <property type="entry name" value="SKI2_subfamily_helicases"/>
</dbReference>
<feature type="compositionally biased region" description="Basic and acidic residues" evidence="3">
    <location>
        <begin position="398"/>
        <end position="407"/>
    </location>
</feature>
<protein>
    <recommendedName>
        <fullName evidence="4">DDX60-like winged helix domain-containing protein</fullName>
    </recommendedName>
</protein>
<evidence type="ECO:0000256" key="2">
    <source>
        <dbReference type="ARBA" id="ARBA00022806"/>
    </source>
</evidence>
<evidence type="ECO:0000259" key="4">
    <source>
        <dbReference type="Pfam" id="PF26076"/>
    </source>
</evidence>
<dbReference type="GO" id="GO:0016787">
    <property type="term" value="F:hydrolase activity"/>
    <property type="evidence" value="ECO:0007669"/>
    <property type="project" value="UniProtKB-KW"/>
</dbReference>
<sequence>MGTLALGINMPCKTVVFSGDSAFLPALDYRQAAGRAGRRGFGFLGNVVFRGVTYPKVCRLPSSRLPDLNGHFSITTSLVLYLFLLLHDSKQASYAVKAINSILPCPRIYIGGPESKYTVLHHLRFSVEYLRRNYFLDQGGAPLNFSNTIAHLYSTGNSSFAFRALLSGVYFHDLRRDIRHKPKQVLLTLMLVMSHLFGRHNLRPAILESQQITTKSSPSLVIHPPMPKKSARTLHADCFLPLTNFKCRGDTPAKDITPSMPFLPPTKVYSAFVALSGRRDKWNSIPELCENVRSGVWLEQAVVPYVELYLQERNILLNAYLLDFFKHGNVHALEKDNRIRKGDIWFVLNDFSLVLATIVTSLENFLKLSPSTDPHLLDIMGSGDVHEEELDISLAREEVFEPKDKTPKSSRNQKMGLPKQPLPSMLAKA</sequence>
<dbReference type="Pfam" id="PF26076">
    <property type="entry name" value="WHD_DDX60"/>
    <property type="match status" value="1"/>
</dbReference>
<evidence type="ECO:0000256" key="1">
    <source>
        <dbReference type="ARBA" id="ARBA00022801"/>
    </source>
</evidence>
<accession>A0A5N6T8G9</accession>
<name>A0A5N6T8G9_ASPPS</name>